<accession>A0A9X3MND3</accession>
<comment type="caution">
    <text evidence="1">The sequence shown here is derived from an EMBL/GenBank/DDBJ whole genome shotgun (WGS) entry which is preliminary data.</text>
</comment>
<sequence>MTEIDDSLRTALAELEDYLDGVPDERVAELTLPFASRWVLPELGFDLPRLQEEADTFVKATPLSDRILSSYPGQVGYWVEQRMALDGDAATQLRRAETMLAERAQLVEDEGFPRVAAGLRRAAGDPLWSAIAQRIAESVLP</sequence>
<organism evidence="1 2">
    <name type="scientific">Solirubrobacter ginsenosidimutans</name>
    <dbReference type="NCBI Taxonomy" id="490573"/>
    <lineage>
        <taxon>Bacteria</taxon>
        <taxon>Bacillati</taxon>
        <taxon>Actinomycetota</taxon>
        <taxon>Thermoleophilia</taxon>
        <taxon>Solirubrobacterales</taxon>
        <taxon>Solirubrobacteraceae</taxon>
        <taxon>Solirubrobacter</taxon>
    </lineage>
</organism>
<name>A0A9X3MND3_9ACTN</name>
<protein>
    <submittedName>
        <fullName evidence="1">Uncharacterized protein</fullName>
    </submittedName>
</protein>
<evidence type="ECO:0000313" key="2">
    <source>
        <dbReference type="Proteomes" id="UP001149140"/>
    </source>
</evidence>
<gene>
    <name evidence="1" type="ORF">OM076_04065</name>
</gene>
<dbReference type="Proteomes" id="UP001149140">
    <property type="component" value="Unassembled WGS sequence"/>
</dbReference>
<evidence type="ECO:0000313" key="1">
    <source>
        <dbReference type="EMBL" id="MDA0159429.1"/>
    </source>
</evidence>
<dbReference type="EMBL" id="JAPDOD010000002">
    <property type="protein sequence ID" value="MDA0159429.1"/>
    <property type="molecule type" value="Genomic_DNA"/>
</dbReference>
<proteinExistence type="predicted"/>
<reference evidence="1" key="1">
    <citation type="submission" date="2022-10" db="EMBL/GenBank/DDBJ databases">
        <title>The WGS of Solirubrobacter ginsenosidimutans DSM 21036.</title>
        <authorList>
            <person name="Jiang Z."/>
        </authorList>
    </citation>
    <scope>NUCLEOTIDE SEQUENCE</scope>
    <source>
        <strain evidence="1">DSM 21036</strain>
    </source>
</reference>
<dbReference type="AlphaFoldDB" id="A0A9X3MND3"/>
<keyword evidence="2" id="KW-1185">Reference proteome</keyword>
<dbReference type="RefSeq" id="WP_270038134.1">
    <property type="nucleotide sequence ID" value="NZ_JAPDOD010000002.1"/>
</dbReference>